<dbReference type="SUPFAM" id="SSF58104">
    <property type="entry name" value="Methyl-accepting chemotaxis protein (MCP) signaling domain"/>
    <property type="match status" value="1"/>
</dbReference>
<evidence type="ECO:0000256" key="3">
    <source>
        <dbReference type="PROSITE-ProRule" id="PRU00284"/>
    </source>
</evidence>
<dbReference type="InterPro" id="IPR051310">
    <property type="entry name" value="MCP_chemotaxis"/>
</dbReference>
<dbReference type="Pfam" id="PF00015">
    <property type="entry name" value="MCPsignal"/>
    <property type="match status" value="1"/>
</dbReference>
<evidence type="ECO:0000313" key="6">
    <source>
        <dbReference type="EMBL" id="QJW85872.1"/>
    </source>
</evidence>
<keyword evidence="7" id="KW-1185">Reference proteome</keyword>
<protein>
    <recommendedName>
        <fullName evidence="5">Methyl-accepting transducer domain-containing protein</fullName>
    </recommendedName>
</protein>
<sequence length="182" mass="18624">MEQLTAAVRQSAGTAQQAHAPARAATERAEQGGAVMREVVATMGSIRSSSQSIREITAVIDGIAFQTNLLALNAAVEAARAGEQGRGFAVVAAEVRTLSQRCAEAAREIKGLIGTSVDQVDAGGARVDQAGAAMSEIVAAVRQVAALIGQIDGASQSRAAASRPSTSPSAASTAPRRTTRRW</sequence>
<gene>
    <name evidence="6" type="ORF">HK414_19725</name>
</gene>
<dbReference type="Gene3D" id="1.10.287.950">
    <property type="entry name" value="Methyl-accepting chemotaxis protein"/>
    <property type="match status" value="1"/>
</dbReference>
<reference evidence="6 7" key="1">
    <citation type="submission" date="2020-05" db="EMBL/GenBank/DDBJ databases">
        <title>Ramlibacter rhizophilus sp. nov., isolated from rhizosphere soil of national flower Mugunghwa from South Korea.</title>
        <authorList>
            <person name="Zheng-Fei Y."/>
            <person name="Huan T."/>
        </authorList>
    </citation>
    <scope>NUCLEOTIDE SEQUENCE [LARGE SCALE GENOMIC DNA]</scope>
    <source>
        <strain evidence="6 7">H242</strain>
    </source>
</reference>
<organism evidence="6 7">
    <name type="scientific">Ramlibacter terrae</name>
    <dbReference type="NCBI Taxonomy" id="2732511"/>
    <lineage>
        <taxon>Bacteria</taxon>
        <taxon>Pseudomonadati</taxon>
        <taxon>Pseudomonadota</taxon>
        <taxon>Betaproteobacteria</taxon>
        <taxon>Burkholderiales</taxon>
        <taxon>Comamonadaceae</taxon>
        <taxon>Ramlibacter</taxon>
    </lineage>
</organism>
<dbReference type="EMBL" id="CP053418">
    <property type="protein sequence ID" value="QJW85872.1"/>
    <property type="molecule type" value="Genomic_DNA"/>
</dbReference>
<evidence type="ECO:0000259" key="5">
    <source>
        <dbReference type="PROSITE" id="PS50111"/>
    </source>
</evidence>
<evidence type="ECO:0000256" key="1">
    <source>
        <dbReference type="ARBA" id="ARBA00022481"/>
    </source>
</evidence>
<name>A0ABX6P6V9_9BURK</name>
<comment type="similarity">
    <text evidence="2">Belongs to the methyl-accepting chemotaxis (MCP) protein family.</text>
</comment>
<dbReference type="InterPro" id="IPR004089">
    <property type="entry name" value="MCPsignal_dom"/>
</dbReference>
<feature type="compositionally biased region" description="Low complexity" evidence="4">
    <location>
        <begin position="12"/>
        <end position="24"/>
    </location>
</feature>
<keyword evidence="3" id="KW-0807">Transducer</keyword>
<accession>A0ABX6P6V9</accession>
<dbReference type="PANTHER" id="PTHR43531:SF14">
    <property type="entry name" value="METHYL-ACCEPTING CHEMOTAXIS PROTEIN I-RELATED"/>
    <property type="match status" value="1"/>
</dbReference>
<keyword evidence="1" id="KW-0488">Methylation</keyword>
<dbReference type="SMART" id="SM00283">
    <property type="entry name" value="MA"/>
    <property type="match status" value="1"/>
</dbReference>
<feature type="region of interest" description="Disordered" evidence="4">
    <location>
        <begin position="155"/>
        <end position="182"/>
    </location>
</feature>
<evidence type="ECO:0000256" key="2">
    <source>
        <dbReference type="ARBA" id="ARBA00029447"/>
    </source>
</evidence>
<evidence type="ECO:0000256" key="4">
    <source>
        <dbReference type="SAM" id="MobiDB-lite"/>
    </source>
</evidence>
<evidence type="ECO:0000313" key="7">
    <source>
        <dbReference type="Proteomes" id="UP000500826"/>
    </source>
</evidence>
<feature type="compositionally biased region" description="Low complexity" evidence="4">
    <location>
        <begin position="157"/>
        <end position="176"/>
    </location>
</feature>
<reference evidence="6 7" key="2">
    <citation type="submission" date="2020-05" db="EMBL/GenBank/DDBJ databases">
        <authorList>
            <person name="Khan S.A."/>
            <person name="Jeon C.O."/>
            <person name="Chun B.H."/>
        </authorList>
    </citation>
    <scope>NUCLEOTIDE SEQUENCE [LARGE SCALE GENOMIC DNA]</scope>
    <source>
        <strain evidence="6 7">H242</strain>
    </source>
</reference>
<dbReference type="PANTHER" id="PTHR43531">
    <property type="entry name" value="PROTEIN ICFG"/>
    <property type="match status" value="1"/>
</dbReference>
<feature type="domain" description="Methyl-accepting transducer" evidence="5">
    <location>
        <begin position="1"/>
        <end position="182"/>
    </location>
</feature>
<proteinExistence type="inferred from homology"/>
<dbReference type="Proteomes" id="UP000500826">
    <property type="component" value="Chromosome"/>
</dbReference>
<feature type="region of interest" description="Disordered" evidence="4">
    <location>
        <begin position="1"/>
        <end position="31"/>
    </location>
</feature>
<dbReference type="PROSITE" id="PS50111">
    <property type="entry name" value="CHEMOTAXIS_TRANSDUC_2"/>
    <property type="match status" value="1"/>
</dbReference>